<dbReference type="AlphaFoldDB" id="A0A3N2PN07"/>
<keyword evidence="2" id="KW-1185">Reference proteome</keyword>
<dbReference type="GeneID" id="39579126"/>
<dbReference type="EMBL" id="ML119060">
    <property type="protein sequence ID" value="ROT35883.1"/>
    <property type="molecule type" value="Genomic_DNA"/>
</dbReference>
<accession>A0A3N2PN07</accession>
<name>A0A3N2PN07_SODAK</name>
<protein>
    <submittedName>
        <fullName evidence="1">Uncharacterized protein</fullName>
    </submittedName>
</protein>
<evidence type="ECO:0000313" key="1">
    <source>
        <dbReference type="EMBL" id="ROT35883.1"/>
    </source>
</evidence>
<dbReference type="Proteomes" id="UP000272025">
    <property type="component" value="Unassembled WGS sequence"/>
</dbReference>
<gene>
    <name evidence="1" type="ORF">SODALDRAFT_328272</name>
</gene>
<proteinExistence type="predicted"/>
<evidence type="ECO:0000313" key="2">
    <source>
        <dbReference type="Proteomes" id="UP000272025"/>
    </source>
</evidence>
<organism evidence="1 2">
    <name type="scientific">Sodiomyces alkalinus (strain CBS 110278 / VKM F-3762 / F11)</name>
    <name type="common">Alkaliphilic filamentous fungus</name>
    <dbReference type="NCBI Taxonomy" id="1314773"/>
    <lineage>
        <taxon>Eukaryota</taxon>
        <taxon>Fungi</taxon>
        <taxon>Dikarya</taxon>
        <taxon>Ascomycota</taxon>
        <taxon>Pezizomycotina</taxon>
        <taxon>Sordariomycetes</taxon>
        <taxon>Hypocreomycetidae</taxon>
        <taxon>Glomerellales</taxon>
        <taxon>Plectosphaerellaceae</taxon>
        <taxon>Sodiomyces</taxon>
    </lineage>
</organism>
<reference evidence="1 2" key="1">
    <citation type="journal article" date="2018" name="Mol. Ecol.">
        <title>The obligate alkalophilic soda-lake fungus Sodiomyces alkalinus has shifted to a protein diet.</title>
        <authorList>
            <person name="Grum-Grzhimaylo A.A."/>
            <person name="Falkoski D.L."/>
            <person name="van den Heuvel J."/>
            <person name="Valero-Jimenez C.A."/>
            <person name="Min B."/>
            <person name="Choi I.G."/>
            <person name="Lipzen A."/>
            <person name="Daum C.G."/>
            <person name="Aanen D.K."/>
            <person name="Tsang A."/>
            <person name="Henrissat B."/>
            <person name="Bilanenko E.N."/>
            <person name="de Vries R.P."/>
            <person name="van Kan J.A.L."/>
            <person name="Grigoriev I.V."/>
            <person name="Debets A.J.M."/>
        </authorList>
    </citation>
    <scope>NUCLEOTIDE SEQUENCE [LARGE SCALE GENOMIC DNA]</scope>
    <source>
        <strain evidence="1 2">F11</strain>
    </source>
</reference>
<dbReference type="RefSeq" id="XP_028463689.1">
    <property type="nucleotide sequence ID" value="XM_028610648.1"/>
</dbReference>
<sequence length="72" mass="8104">MGLDHLPASGFQVVFCAFSKKSIPSGTGDHFAQWNISKRRGGFLLAVLPQGRAWLVLQHVQVRREGSIRTWR</sequence>